<proteinExistence type="predicted"/>
<evidence type="ECO:0000256" key="4">
    <source>
        <dbReference type="SAM" id="SignalP"/>
    </source>
</evidence>
<accession>A0A0D2S664</accession>
<organism evidence="5 7">
    <name type="scientific">Gossypium raimondii</name>
    <name type="common">Peruvian cotton</name>
    <name type="synonym">Gossypium klotzschianum subsp. raimondii</name>
    <dbReference type="NCBI Taxonomy" id="29730"/>
    <lineage>
        <taxon>Eukaryota</taxon>
        <taxon>Viridiplantae</taxon>
        <taxon>Streptophyta</taxon>
        <taxon>Embryophyta</taxon>
        <taxon>Tracheophyta</taxon>
        <taxon>Spermatophyta</taxon>
        <taxon>Magnoliopsida</taxon>
        <taxon>eudicotyledons</taxon>
        <taxon>Gunneridae</taxon>
        <taxon>Pentapetalae</taxon>
        <taxon>rosids</taxon>
        <taxon>malvids</taxon>
        <taxon>Malvales</taxon>
        <taxon>Malvaceae</taxon>
        <taxon>Malvoideae</taxon>
        <taxon>Gossypium</taxon>
    </lineage>
</organism>
<dbReference type="Proteomes" id="UP000593578">
    <property type="component" value="Unassembled WGS sequence"/>
</dbReference>
<dbReference type="Gramene" id="KJB78577">
    <property type="protein sequence ID" value="KJB78577"/>
    <property type="gene ID" value="B456_013G007900"/>
</dbReference>
<evidence type="ECO:0000313" key="7">
    <source>
        <dbReference type="Proteomes" id="UP000032304"/>
    </source>
</evidence>
<sequence length="130" mass="14148">MATFYKSQHLAAVLLLFFIFTTFTSPSSARLLSDSPPSTTETTLDLALADLVEVEDHKTDVVLDVSKKHPETQPQPCDHMVPMKKPHVGILKSPTQRLAGKYGPTIFSMLPKGAPIPPSSPSHGINDINN</sequence>
<dbReference type="EMBL" id="JABEZZ010000013">
    <property type="protein sequence ID" value="MBA0601905.1"/>
    <property type="molecule type" value="Genomic_DNA"/>
</dbReference>
<protein>
    <recommendedName>
        <fullName evidence="9">Neprosin activation peptide domain-containing protein</fullName>
    </recommendedName>
</protein>
<reference evidence="6" key="3">
    <citation type="submission" date="2020-04" db="EMBL/GenBank/DDBJ databases">
        <authorList>
            <person name="Grover C.E."/>
            <person name="Arick M.A. II"/>
            <person name="Thrash A."/>
            <person name="Conover J.L."/>
            <person name="Sanders W.S."/>
            <person name="Peterson D.G."/>
            <person name="Scheffler J.A."/>
            <person name="Scheffler B.E."/>
            <person name="Wendel J.F."/>
        </authorList>
    </citation>
    <scope>NUCLEOTIDE SEQUENCE</scope>
    <source>
        <strain evidence="6">8</strain>
        <tissue evidence="6">Leaf</tissue>
    </source>
</reference>
<keyword evidence="3 4" id="KW-0732">Signal</keyword>
<comment type="subcellular location">
    <subcellularLocation>
        <location evidence="1">Secreted</location>
        <location evidence="1">Extracellular space</location>
    </subcellularLocation>
</comment>
<reference evidence="6 8" key="2">
    <citation type="journal article" date="2019" name="Genome Biol. Evol.">
        <title>Insights into the evolution of the New World diploid cottons (Gossypium, subgenus Houzingenia) based on genome sequencing.</title>
        <authorList>
            <person name="Grover C.E."/>
            <person name="Arick M.A. 2nd"/>
            <person name="Thrash A."/>
            <person name="Conover J.L."/>
            <person name="Sanders W.S."/>
            <person name="Peterson D.G."/>
            <person name="Frelichowski J.E."/>
            <person name="Scheffler J.A."/>
            <person name="Scheffler B.E."/>
            <person name="Wendel J.F."/>
        </authorList>
    </citation>
    <scope>NUCLEOTIDE SEQUENCE [LARGE SCALE GENOMIC DNA]</scope>
    <source>
        <strain evidence="6">8</strain>
        <tissue evidence="6">Leaf</tissue>
    </source>
</reference>
<evidence type="ECO:0000256" key="2">
    <source>
        <dbReference type="ARBA" id="ARBA00022525"/>
    </source>
</evidence>
<evidence type="ECO:0000313" key="6">
    <source>
        <dbReference type="EMBL" id="MBA0601905.1"/>
    </source>
</evidence>
<evidence type="ECO:0008006" key="9">
    <source>
        <dbReference type="Google" id="ProtNLM"/>
    </source>
</evidence>
<evidence type="ECO:0000313" key="8">
    <source>
        <dbReference type="Proteomes" id="UP000593578"/>
    </source>
</evidence>
<evidence type="ECO:0000256" key="3">
    <source>
        <dbReference type="ARBA" id="ARBA00022729"/>
    </source>
</evidence>
<dbReference type="GO" id="GO:0010227">
    <property type="term" value="P:floral organ abscission"/>
    <property type="evidence" value="ECO:0007669"/>
    <property type="project" value="InterPro"/>
</dbReference>
<dbReference type="AlphaFoldDB" id="A0A0D2S664"/>
<reference evidence="5 7" key="1">
    <citation type="journal article" date="2012" name="Nature">
        <title>Repeated polyploidization of Gossypium genomes and the evolution of spinnable cotton fibres.</title>
        <authorList>
            <person name="Paterson A.H."/>
            <person name="Wendel J.F."/>
            <person name="Gundlach H."/>
            <person name="Guo H."/>
            <person name="Jenkins J."/>
            <person name="Jin D."/>
            <person name="Llewellyn D."/>
            <person name="Showmaker K.C."/>
            <person name="Shu S."/>
            <person name="Udall J."/>
            <person name="Yoo M.J."/>
            <person name="Byers R."/>
            <person name="Chen W."/>
            <person name="Doron-Faigenboim A."/>
            <person name="Duke M.V."/>
            <person name="Gong L."/>
            <person name="Grimwood J."/>
            <person name="Grover C."/>
            <person name="Grupp K."/>
            <person name="Hu G."/>
            <person name="Lee T.H."/>
            <person name="Li J."/>
            <person name="Lin L."/>
            <person name="Liu T."/>
            <person name="Marler B.S."/>
            <person name="Page J.T."/>
            <person name="Roberts A.W."/>
            <person name="Romanel E."/>
            <person name="Sanders W.S."/>
            <person name="Szadkowski E."/>
            <person name="Tan X."/>
            <person name="Tang H."/>
            <person name="Xu C."/>
            <person name="Wang J."/>
            <person name="Wang Z."/>
            <person name="Zhang D."/>
            <person name="Zhang L."/>
            <person name="Ashrafi H."/>
            <person name="Bedon F."/>
            <person name="Bowers J.E."/>
            <person name="Brubaker C.L."/>
            <person name="Chee P.W."/>
            <person name="Das S."/>
            <person name="Gingle A.R."/>
            <person name="Haigler C.H."/>
            <person name="Harker D."/>
            <person name="Hoffmann L.V."/>
            <person name="Hovav R."/>
            <person name="Jones D.C."/>
            <person name="Lemke C."/>
            <person name="Mansoor S."/>
            <person name="ur Rahman M."/>
            <person name="Rainville L.N."/>
            <person name="Rambani A."/>
            <person name="Reddy U.K."/>
            <person name="Rong J.K."/>
            <person name="Saranga Y."/>
            <person name="Scheffler B.E."/>
            <person name="Scheffler J.A."/>
            <person name="Stelly D.M."/>
            <person name="Triplett B.A."/>
            <person name="Van Deynze A."/>
            <person name="Vaslin M.F."/>
            <person name="Waghmare V.N."/>
            <person name="Walford S.A."/>
            <person name="Wright R.J."/>
            <person name="Zaki E.A."/>
            <person name="Zhang T."/>
            <person name="Dennis E.S."/>
            <person name="Mayer K.F."/>
            <person name="Peterson D.G."/>
            <person name="Rokhsar D.S."/>
            <person name="Wang X."/>
            <person name="Schmutz J."/>
        </authorList>
    </citation>
    <scope>NUCLEOTIDE SEQUENCE [LARGE SCALE GENOMIC DNA]</scope>
</reference>
<evidence type="ECO:0000256" key="1">
    <source>
        <dbReference type="ARBA" id="ARBA00004239"/>
    </source>
</evidence>
<dbReference type="PANTHER" id="PTHR33599:SF20">
    <property type="entry name" value="PROTEIN IDA"/>
    <property type="match status" value="1"/>
</dbReference>
<feature type="signal peptide" evidence="4">
    <location>
        <begin position="1"/>
        <end position="29"/>
    </location>
</feature>
<evidence type="ECO:0000313" key="5">
    <source>
        <dbReference type="EMBL" id="KJB78577.1"/>
    </source>
</evidence>
<feature type="chain" id="PRO_5035989121" description="Neprosin activation peptide domain-containing protein" evidence="4">
    <location>
        <begin position="30"/>
        <end position="130"/>
    </location>
</feature>
<dbReference type="GO" id="GO:0005576">
    <property type="term" value="C:extracellular region"/>
    <property type="evidence" value="ECO:0007669"/>
    <property type="project" value="UniProtKB-SubCell"/>
</dbReference>
<dbReference type="OMA" id="TFYKSQH"/>
<dbReference type="EMBL" id="CM001752">
    <property type="protein sequence ID" value="KJB78577.1"/>
    <property type="molecule type" value="Genomic_DNA"/>
</dbReference>
<gene>
    <name evidence="5" type="ORF">B456_013G007900</name>
    <name evidence="6" type="ORF">Gorai_002108</name>
</gene>
<keyword evidence="2" id="KW-0964">Secreted</keyword>
<dbReference type="InterPro" id="IPR039639">
    <property type="entry name" value="IDA-like"/>
</dbReference>
<dbReference type="Proteomes" id="UP000032304">
    <property type="component" value="Chromosome 13"/>
</dbReference>
<name>A0A0D2S664_GOSRA</name>
<dbReference type="PANTHER" id="PTHR33599">
    <property type="entry name" value="PROTEIN IDA-LIKE 5"/>
    <property type="match status" value="1"/>
</dbReference>
<keyword evidence="7" id="KW-1185">Reference proteome</keyword>